<evidence type="ECO:0000256" key="2">
    <source>
        <dbReference type="ARBA" id="ARBA00004651"/>
    </source>
</evidence>
<feature type="transmembrane region" description="Helical" evidence="13">
    <location>
        <begin position="319"/>
        <end position="339"/>
    </location>
</feature>
<evidence type="ECO:0000256" key="4">
    <source>
        <dbReference type="ARBA" id="ARBA00022448"/>
    </source>
</evidence>
<feature type="compositionally biased region" description="Basic residues" evidence="14">
    <location>
        <begin position="365"/>
        <end position="379"/>
    </location>
</feature>
<dbReference type="GO" id="GO:0032025">
    <property type="term" value="P:response to cobalt ion"/>
    <property type="evidence" value="ECO:0007669"/>
    <property type="project" value="TreeGrafter"/>
</dbReference>
<evidence type="ECO:0000256" key="1">
    <source>
        <dbReference type="ARBA" id="ARBA00002510"/>
    </source>
</evidence>
<evidence type="ECO:0000256" key="3">
    <source>
        <dbReference type="ARBA" id="ARBA00022426"/>
    </source>
</evidence>
<dbReference type="GO" id="GO:0006824">
    <property type="term" value="P:cobalt ion transport"/>
    <property type="evidence" value="ECO:0007669"/>
    <property type="project" value="UniProtKB-KW"/>
</dbReference>
<dbReference type="EMBL" id="SHKY01000001">
    <property type="protein sequence ID" value="RZU53652.1"/>
    <property type="molecule type" value="Genomic_DNA"/>
</dbReference>
<reference evidence="16 17" key="1">
    <citation type="submission" date="2019-02" db="EMBL/GenBank/DDBJ databases">
        <title>Sequencing the genomes of 1000 actinobacteria strains.</title>
        <authorList>
            <person name="Klenk H.-P."/>
        </authorList>
    </citation>
    <scope>NUCLEOTIDE SEQUENCE [LARGE SCALE GENOMIC DNA]</scope>
    <source>
        <strain evidence="16 17">DSM 45162</strain>
    </source>
</reference>
<dbReference type="GO" id="GO:0046583">
    <property type="term" value="F:monoatomic cation efflux transmembrane transporter activity"/>
    <property type="evidence" value="ECO:0007669"/>
    <property type="project" value="TreeGrafter"/>
</dbReference>
<comment type="similarity">
    <text evidence="13">Belongs to the NiCoT transporter (TC 2.A.52) family.</text>
</comment>
<dbReference type="GO" id="GO:0005886">
    <property type="term" value="C:plasma membrane"/>
    <property type="evidence" value="ECO:0007669"/>
    <property type="project" value="UniProtKB-SubCell"/>
</dbReference>
<accession>A0A4Q7ZR80</accession>
<evidence type="ECO:0000256" key="8">
    <source>
        <dbReference type="ARBA" id="ARBA00022989"/>
    </source>
</evidence>
<evidence type="ECO:0000256" key="15">
    <source>
        <dbReference type="SAM" id="SignalP"/>
    </source>
</evidence>
<keyword evidence="10" id="KW-0921">Nickel transport</keyword>
<feature type="region of interest" description="Disordered" evidence="14">
    <location>
        <begin position="345"/>
        <end position="382"/>
    </location>
</feature>
<keyword evidence="11 13" id="KW-0472">Membrane</keyword>
<dbReference type="Proteomes" id="UP000292564">
    <property type="component" value="Unassembled WGS sequence"/>
</dbReference>
<dbReference type="RefSeq" id="WP_130512117.1">
    <property type="nucleotide sequence ID" value="NZ_SHKY01000001.1"/>
</dbReference>
<evidence type="ECO:0000256" key="6">
    <source>
        <dbReference type="ARBA" id="ARBA00022596"/>
    </source>
</evidence>
<evidence type="ECO:0000256" key="12">
    <source>
        <dbReference type="ARBA" id="ARBA00023285"/>
    </source>
</evidence>
<keyword evidence="15" id="KW-0732">Signal</keyword>
<keyword evidence="9" id="KW-0406">Ion transport</keyword>
<evidence type="ECO:0000256" key="7">
    <source>
        <dbReference type="ARBA" id="ARBA00022692"/>
    </source>
</evidence>
<protein>
    <recommendedName>
        <fullName evidence="13">Nickel/cobalt efflux system</fullName>
    </recommendedName>
</protein>
<organism evidence="16 17">
    <name type="scientific">Krasilnikovia cinnamomea</name>
    <dbReference type="NCBI Taxonomy" id="349313"/>
    <lineage>
        <taxon>Bacteria</taxon>
        <taxon>Bacillati</taxon>
        <taxon>Actinomycetota</taxon>
        <taxon>Actinomycetes</taxon>
        <taxon>Micromonosporales</taxon>
        <taxon>Micromonosporaceae</taxon>
        <taxon>Krasilnikovia</taxon>
    </lineage>
</organism>
<feature type="transmembrane region" description="Helical" evidence="13">
    <location>
        <begin position="421"/>
        <end position="445"/>
    </location>
</feature>
<comment type="subcellular location">
    <subcellularLocation>
        <location evidence="2 13">Cell membrane</location>
        <topology evidence="2 13">Multi-pass membrane protein</topology>
    </subcellularLocation>
</comment>
<keyword evidence="7 13" id="KW-0812">Transmembrane</keyword>
<feature type="transmembrane region" description="Helical" evidence="13">
    <location>
        <begin position="392"/>
        <end position="415"/>
    </location>
</feature>
<evidence type="ECO:0000256" key="10">
    <source>
        <dbReference type="ARBA" id="ARBA00023112"/>
    </source>
</evidence>
<evidence type="ECO:0000256" key="13">
    <source>
        <dbReference type="RuleBase" id="RU362101"/>
    </source>
</evidence>
<evidence type="ECO:0000256" key="9">
    <source>
        <dbReference type="ARBA" id="ARBA00023065"/>
    </source>
</evidence>
<dbReference type="GO" id="GO:0010045">
    <property type="term" value="P:response to nickel cation"/>
    <property type="evidence" value="ECO:0007669"/>
    <property type="project" value="TreeGrafter"/>
</dbReference>
<dbReference type="PANTHER" id="PTHR40659">
    <property type="entry name" value="NICKEL/COBALT EFFLUX SYSTEM RCNA"/>
    <property type="match status" value="1"/>
</dbReference>
<sequence length="492" mass="50657">MKARLLAWVAAAAGAVAAVLPAAPAAAHPLGNFTVNQYAGLTVSRDAVTVDYVVDLAELPAYQTRTEQVDADRNGAVSTVEGERYAVAACAARAADARLEVAGRRAPLSVVTTRIDFPPGAAGLATLRLECVLRAAVVVEREAEIAYRNDAFADRPGWREVTAVGQGVQLLDSSVPAASRSDRLRAYPEGAAALDERTASMRARPGADPGFSTPDAGGTRAAGPDVDRLTAAFTGLIGRRHLGVGLAVLALALAAMLGAGHALAPGHGKTVMAAMLIGERGTVRQAGVVALTVTATHTTSVLVLGVVLATSLTFAPERLYGWLGVVSGLLIAAVGTGLLRRAVQRRRQSADPAHSHDDGHDHGHAHGHHPHSHHPHSHSHGPMGGGMSLRGLIAMGFAGGLVPTPSAVVVLLGAVAFGRPWYGVLLVLAYGIGMAAALVGIGLALSRWSAVLSRRLGRGARMARLGRVLPSLTSTLIVVLGCGMALRSLFAL</sequence>
<dbReference type="InterPro" id="IPR011541">
    <property type="entry name" value="Ni/Co_transpt_high_affinity"/>
</dbReference>
<feature type="transmembrane region" description="Helical" evidence="13">
    <location>
        <begin position="242"/>
        <end position="264"/>
    </location>
</feature>
<feature type="compositionally biased region" description="Basic and acidic residues" evidence="14">
    <location>
        <begin position="353"/>
        <end position="364"/>
    </location>
</feature>
<keyword evidence="3" id="KW-0171">Cobalt transport</keyword>
<evidence type="ECO:0000256" key="11">
    <source>
        <dbReference type="ARBA" id="ARBA00023136"/>
    </source>
</evidence>
<name>A0A4Q7ZR80_9ACTN</name>
<dbReference type="Pfam" id="PF03824">
    <property type="entry name" value="NicO"/>
    <property type="match status" value="1"/>
</dbReference>
<evidence type="ECO:0000313" key="16">
    <source>
        <dbReference type="EMBL" id="RZU53652.1"/>
    </source>
</evidence>
<feature type="chain" id="PRO_5039055266" description="Nickel/cobalt efflux system" evidence="15">
    <location>
        <begin position="18"/>
        <end position="492"/>
    </location>
</feature>
<comment type="caution">
    <text evidence="16">The sequence shown here is derived from an EMBL/GenBank/DDBJ whole genome shotgun (WGS) entry which is preliminary data.</text>
</comment>
<feature type="transmembrane region" description="Helical" evidence="13">
    <location>
        <begin position="285"/>
        <end position="307"/>
    </location>
</feature>
<dbReference type="PANTHER" id="PTHR40659:SF1">
    <property type="entry name" value="NICKEL_COBALT EFFLUX SYSTEM RCNA"/>
    <property type="match status" value="1"/>
</dbReference>
<keyword evidence="8 13" id="KW-1133">Transmembrane helix</keyword>
<keyword evidence="12" id="KW-0170">Cobalt</keyword>
<keyword evidence="4 13" id="KW-0813">Transport</keyword>
<feature type="signal peptide" evidence="15">
    <location>
        <begin position="1"/>
        <end position="17"/>
    </location>
</feature>
<evidence type="ECO:0000256" key="5">
    <source>
        <dbReference type="ARBA" id="ARBA00022475"/>
    </source>
</evidence>
<keyword evidence="5" id="KW-1003">Cell membrane</keyword>
<dbReference type="AlphaFoldDB" id="A0A4Q7ZR80"/>
<dbReference type="GO" id="GO:0015099">
    <property type="term" value="F:nickel cation transmembrane transporter activity"/>
    <property type="evidence" value="ECO:0007669"/>
    <property type="project" value="UniProtKB-UniRule"/>
</dbReference>
<evidence type="ECO:0000313" key="17">
    <source>
        <dbReference type="Proteomes" id="UP000292564"/>
    </source>
</evidence>
<evidence type="ECO:0000256" key="14">
    <source>
        <dbReference type="SAM" id="MobiDB-lite"/>
    </source>
</evidence>
<keyword evidence="6" id="KW-0533">Nickel</keyword>
<comment type="function">
    <text evidence="1">Efflux system for nickel and cobalt.</text>
</comment>
<gene>
    <name evidence="16" type="ORF">EV385_5583</name>
</gene>
<feature type="region of interest" description="Disordered" evidence="14">
    <location>
        <begin position="202"/>
        <end position="223"/>
    </location>
</feature>
<keyword evidence="17" id="KW-1185">Reference proteome</keyword>
<dbReference type="OrthoDB" id="271709at2"/>
<feature type="transmembrane region" description="Helical" evidence="13">
    <location>
        <begin position="465"/>
        <end position="486"/>
    </location>
</feature>
<proteinExistence type="inferred from homology"/>
<dbReference type="InterPro" id="IPR051224">
    <property type="entry name" value="NiCoT_RcnA"/>
</dbReference>